<proteinExistence type="predicted"/>
<dbReference type="RefSeq" id="WP_303283845.1">
    <property type="nucleotide sequence ID" value="NZ_BAABCZ010000012.1"/>
</dbReference>
<evidence type="ECO:0000256" key="1">
    <source>
        <dbReference type="SAM" id="SignalP"/>
    </source>
</evidence>
<feature type="signal peptide" evidence="1">
    <location>
        <begin position="1"/>
        <end position="18"/>
    </location>
</feature>
<protein>
    <submittedName>
        <fullName evidence="2">Capsid protein p24</fullName>
    </submittedName>
</protein>
<organism evidence="2 3">
    <name type="scientific">Flavivirga amylovorans</name>
    <dbReference type="NCBI Taxonomy" id="870486"/>
    <lineage>
        <taxon>Bacteria</taxon>
        <taxon>Pseudomonadati</taxon>
        <taxon>Bacteroidota</taxon>
        <taxon>Flavobacteriia</taxon>
        <taxon>Flavobacteriales</taxon>
        <taxon>Flavobacteriaceae</taxon>
        <taxon>Flavivirga</taxon>
    </lineage>
</organism>
<keyword evidence="1" id="KW-0732">Signal</keyword>
<evidence type="ECO:0000313" key="3">
    <source>
        <dbReference type="Proteomes" id="UP001176891"/>
    </source>
</evidence>
<gene>
    <name evidence="2" type="ORF">Q4Q39_17460</name>
</gene>
<evidence type="ECO:0000313" key="2">
    <source>
        <dbReference type="EMBL" id="MDO5989195.1"/>
    </source>
</evidence>
<comment type="caution">
    <text evidence="2">The sequence shown here is derived from an EMBL/GenBank/DDBJ whole genome shotgun (WGS) entry which is preliminary data.</text>
</comment>
<accession>A0ABT8X5M5</accession>
<keyword evidence="3" id="KW-1185">Reference proteome</keyword>
<dbReference type="EMBL" id="JAUOEM010000006">
    <property type="protein sequence ID" value="MDO5989195.1"/>
    <property type="molecule type" value="Genomic_DNA"/>
</dbReference>
<sequence>MKKSLTIMLIICYFTISAQENGKTDIKSLAPPNSPAFILMDISPSSIVVPDNIQVLAVQTLSAFSNENNTDSNFAIEFQPYWYTKNREVDFFEYNNYKSSKSKKNITNAFDYDRYDIFGDIGKKASISIAYTTGTFDVFEDNRSYISLGAKTRLIKVVRKNDLLNFKQAYDDYENIKTDPSIMAAVAAAQAGQSLQAIKKEPLYKDLREKLWTAINKRPLLAIDIASAFSYSVGDENNISDDSFGRFGLWLSADFAFPITEDNKNYIHIFGVAKYLRDGLNINPQTNSSFITTAYDYGTKIELELNKFSFAYEYLTRNNENSEDENRSIGTFRYSINNLFAITGGFGENFSNESGNNIALFGIQFGLDSGGTIGIPKL</sequence>
<dbReference type="Pfam" id="PF05073">
    <property type="entry name" value="Baculo_p24"/>
    <property type="match status" value="1"/>
</dbReference>
<dbReference type="Proteomes" id="UP001176891">
    <property type="component" value="Unassembled WGS sequence"/>
</dbReference>
<reference evidence="2" key="1">
    <citation type="submission" date="2023-07" db="EMBL/GenBank/DDBJ databases">
        <title>Two novel species in the genus Flavivirga.</title>
        <authorList>
            <person name="Kwon K."/>
        </authorList>
    </citation>
    <scope>NUCLEOTIDE SEQUENCE</scope>
    <source>
        <strain evidence="2">KACC 14157</strain>
    </source>
</reference>
<feature type="chain" id="PRO_5047217737" evidence="1">
    <location>
        <begin position="19"/>
        <end position="378"/>
    </location>
</feature>
<name>A0ABT8X5M5_9FLAO</name>
<dbReference type="InterPro" id="IPR007765">
    <property type="entry name" value="Baculo_p24"/>
</dbReference>